<dbReference type="PANTHER" id="PTHR36323">
    <property type="entry name" value="MYOTUBULARIN-LIKE PROTEIN"/>
    <property type="match status" value="1"/>
</dbReference>
<evidence type="ECO:0000313" key="1">
    <source>
        <dbReference type="EMBL" id="KAK4274065.1"/>
    </source>
</evidence>
<dbReference type="AlphaFoldDB" id="A0AAE1JNU8"/>
<accession>A0AAE1JNU8</accession>
<dbReference type="PANTHER" id="PTHR36323:SF1">
    <property type="entry name" value="MYOTUBULARIN-LIKE PROTEIN"/>
    <property type="match status" value="1"/>
</dbReference>
<reference evidence="1" key="1">
    <citation type="submission" date="2023-10" db="EMBL/GenBank/DDBJ databases">
        <title>Chromosome-level genome of the transformable northern wattle, Acacia crassicarpa.</title>
        <authorList>
            <person name="Massaro I."/>
            <person name="Sinha N.R."/>
            <person name="Poethig S."/>
            <person name="Leichty A.R."/>
        </authorList>
    </citation>
    <scope>NUCLEOTIDE SEQUENCE</scope>
    <source>
        <strain evidence="1">Acra3RX</strain>
        <tissue evidence="1">Leaf</tissue>
    </source>
</reference>
<name>A0AAE1JNU8_9FABA</name>
<protein>
    <submittedName>
        <fullName evidence="1">Uncharacterized protein</fullName>
    </submittedName>
</protein>
<proteinExistence type="predicted"/>
<keyword evidence="2" id="KW-1185">Reference proteome</keyword>
<organism evidence="1 2">
    <name type="scientific">Acacia crassicarpa</name>
    <name type="common">northern wattle</name>
    <dbReference type="NCBI Taxonomy" id="499986"/>
    <lineage>
        <taxon>Eukaryota</taxon>
        <taxon>Viridiplantae</taxon>
        <taxon>Streptophyta</taxon>
        <taxon>Embryophyta</taxon>
        <taxon>Tracheophyta</taxon>
        <taxon>Spermatophyta</taxon>
        <taxon>Magnoliopsida</taxon>
        <taxon>eudicotyledons</taxon>
        <taxon>Gunneridae</taxon>
        <taxon>Pentapetalae</taxon>
        <taxon>rosids</taxon>
        <taxon>fabids</taxon>
        <taxon>Fabales</taxon>
        <taxon>Fabaceae</taxon>
        <taxon>Caesalpinioideae</taxon>
        <taxon>mimosoid clade</taxon>
        <taxon>Acacieae</taxon>
        <taxon>Acacia</taxon>
    </lineage>
</organism>
<dbReference type="Proteomes" id="UP001293593">
    <property type="component" value="Unassembled WGS sequence"/>
</dbReference>
<sequence length="203" mass="23063">MVHYEHRRHDHYHKFHDQRSMFLPMLCSGPSMIKDVSVPRWGDRTASFSNEPLSPRIGCMGQVKRNNKVVGLPSTSQSRGIISSTSRSNASLTSPFSALVKYSKLRKIFYAKNLSNNTPDTAHEVTSCGGRRRDLARNDRNRDESCVTVSIDRMDPPLPVVKRAQKSEAESLWKRRSGGVSLRNLQLQHIHHHPRLLLQPTSV</sequence>
<comment type="caution">
    <text evidence="1">The sequence shown here is derived from an EMBL/GenBank/DDBJ whole genome shotgun (WGS) entry which is preliminary data.</text>
</comment>
<dbReference type="EMBL" id="JAWXYG010000004">
    <property type="protein sequence ID" value="KAK4274065.1"/>
    <property type="molecule type" value="Genomic_DNA"/>
</dbReference>
<evidence type="ECO:0000313" key="2">
    <source>
        <dbReference type="Proteomes" id="UP001293593"/>
    </source>
</evidence>
<gene>
    <name evidence="1" type="ORF">QN277_017353</name>
</gene>